<evidence type="ECO:0000256" key="1">
    <source>
        <dbReference type="ARBA" id="ARBA00022475"/>
    </source>
</evidence>
<dbReference type="Proteomes" id="UP001589628">
    <property type="component" value="Unassembled WGS sequence"/>
</dbReference>
<dbReference type="Gene3D" id="3.60.21.10">
    <property type="match status" value="1"/>
</dbReference>
<evidence type="ECO:0000256" key="5">
    <source>
        <dbReference type="ARBA" id="ARBA00023211"/>
    </source>
</evidence>
<sequence>MTTPVLPPHKRRVRTIWISDTHLGTRGCQAELLTEFLKSHDCQQLFLVGDIIDGWRLRKGFYWPQSHSNVLRRILTLAKRGTEVTYVTGNHDEFLRKYSTLELGNIRLVDEAEYQTLQGERWLITHGDLFDVITRYHRWLAFLGDSAYESLLVLNRWLNQLRQRFGMGYWSLSAYLKHRVKKAVSFISEFEEALAHECQRRGFDGVVCGHIHHAEIRKVGEVRYLNCGDWVESCTALVEHLDGRIELVRWVRQREVLLSQTADSALARSA</sequence>
<dbReference type="EMBL" id="JBHLZN010000002">
    <property type="protein sequence ID" value="MFB9886545.1"/>
    <property type="molecule type" value="Genomic_DNA"/>
</dbReference>
<dbReference type="PANTHER" id="PTHR34990">
    <property type="entry name" value="UDP-2,3-DIACYLGLUCOSAMINE HYDROLASE-RELATED"/>
    <property type="match status" value="1"/>
</dbReference>
<dbReference type="PANTHER" id="PTHR34990:SF2">
    <property type="entry name" value="BLL8164 PROTEIN"/>
    <property type="match status" value="1"/>
</dbReference>
<protein>
    <submittedName>
        <fullName evidence="7">UDP-2,3-diacylglucosamine diphosphatase</fullName>
        <ecNumber evidence="7">3.6.1.54</ecNumber>
    </submittedName>
</protein>
<gene>
    <name evidence="7" type="ORF">ACFFLH_08995</name>
</gene>
<keyword evidence="5" id="KW-0464">Manganese</keyword>
<dbReference type="RefSeq" id="WP_027311977.1">
    <property type="nucleotide sequence ID" value="NZ_JBHLZN010000002.1"/>
</dbReference>
<comment type="caution">
    <text evidence="7">The sequence shown here is derived from an EMBL/GenBank/DDBJ whole genome shotgun (WGS) entry which is preliminary data.</text>
</comment>
<dbReference type="GO" id="GO:0016787">
    <property type="term" value="F:hydrolase activity"/>
    <property type="evidence" value="ECO:0007669"/>
    <property type="project" value="UniProtKB-KW"/>
</dbReference>
<name>A0ABV5ZCJ7_9GAMM</name>
<dbReference type="EC" id="3.6.1.54" evidence="7"/>
<dbReference type="CDD" id="cd07398">
    <property type="entry name" value="MPP_YbbF-LpxH"/>
    <property type="match status" value="1"/>
</dbReference>
<reference evidence="7 8" key="1">
    <citation type="submission" date="2024-09" db="EMBL/GenBank/DDBJ databases">
        <authorList>
            <person name="Sun Q."/>
            <person name="Mori K."/>
        </authorList>
    </citation>
    <scope>NUCLEOTIDE SEQUENCE [LARGE SCALE GENOMIC DNA]</scope>
    <source>
        <strain evidence="7 8">ATCC 51285</strain>
    </source>
</reference>
<keyword evidence="3" id="KW-0479">Metal-binding</keyword>
<keyword evidence="2" id="KW-0997">Cell inner membrane</keyword>
<keyword evidence="1" id="KW-1003">Cell membrane</keyword>
<feature type="domain" description="Calcineurin-like phosphoesterase" evidence="6">
    <location>
        <begin position="14"/>
        <end position="213"/>
    </location>
</feature>
<organism evidence="7 8">
    <name type="scientific">Balneatrix alpica</name>
    <dbReference type="NCBI Taxonomy" id="75684"/>
    <lineage>
        <taxon>Bacteria</taxon>
        <taxon>Pseudomonadati</taxon>
        <taxon>Pseudomonadota</taxon>
        <taxon>Gammaproteobacteria</taxon>
        <taxon>Oceanospirillales</taxon>
        <taxon>Balneatrichaceae</taxon>
        <taxon>Balneatrix</taxon>
    </lineage>
</organism>
<dbReference type="InterPro" id="IPR029052">
    <property type="entry name" value="Metallo-depent_PP-like"/>
</dbReference>
<evidence type="ECO:0000313" key="8">
    <source>
        <dbReference type="Proteomes" id="UP001589628"/>
    </source>
</evidence>
<evidence type="ECO:0000256" key="4">
    <source>
        <dbReference type="ARBA" id="ARBA00023136"/>
    </source>
</evidence>
<keyword evidence="4" id="KW-0472">Membrane</keyword>
<evidence type="ECO:0000259" key="6">
    <source>
        <dbReference type="Pfam" id="PF00149"/>
    </source>
</evidence>
<dbReference type="InterPro" id="IPR043461">
    <property type="entry name" value="LpxH-like"/>
</dbReference>
<keyword evidence="7" id="KW-0378">Hydrolase</keyword>
<dbReference type="InterPro" id="IPR004843">
    <property type="entry name" value="Calcineurin-like_PHP"/>
</dbReference>
<keyword evidence="8" id="KW-1185">Reference proteome</keyword>
<dbReference type="SUPFAM" id="SSF56300">
    <property type="entry name" value="Metallo-dependent phosphatases"/>
    <property type="match status" value="1"/>
</dbReference>
<accession>A0ABV5ZCJ7</accession>
<evidence type="ECO:0000256" key="2">
    <source>
        <dbReference type="ARBA" id="ARBA00022519"/>
    </source>
</evidence>
<proteinExistence type="predicted"/>
<evidence type="ECO:0000256" key="3">
    <source>
        <dbReference type="ARBA" id="ARBA00022723"/>
    </source>
</evidence>
<dbReference type="Pfam" id="PF00149">
    <property type="entry name" value="Metallophos"/>
    <property type="match status" value="1"/>
</dbReference>
<evidence type="ECO:0000313" key="7">
    <source>
        <dbReference type="EMBL" id="MFB9886545.1"/>
    </source>
</evidence>